<dbReference type="AlphaFoldDB" id="A0A131Z271"/>
<keyword evidence="5" id="KW-0238">DNA-binding</keyword>
<comment type="subunit">
    <text evidence="9">Part of the SNAPc complex composed of 5 subunits: SNAPC1, SNAPC2, SNAPC3, SNAPC4 and SNAPC5. SNAPC3 interacts with SNAPC1.</text>
</comment>
<comment type="function">
    <text evidence="8">Part of the SNAPc complex required for the transcription of both RNA polymerase II and III small-nuclear RNA genes. Binds to the proximal sequence element (PSE), a non-TATA-box basal promoter element common to these 2 types of genes. Recruits TBP and BRF2 to the U6 snRNA TATA box.</text>
</comment>
<evidence type="ECO:0000256" key="8">
    <source>
        <dbReference type="ARBA" id="ARBA00025193"/>
    </source>
</evidence>
<dbReference type="GO" id="GO:0001006">
    <property type="term" value="F:RNA polymerase III type 3 promoter sequence-specific DNA binding"/>
    <property type="evidence" value="ECO:0007669"/>
    <property type="project" value="TreeGrafter"/>
</dbReference>
<keyword evidence="4" id="KW-0805">Transcription regulation</keyword>
<protein>
    <recommendedName>
        <fullName evidence="3">snRNA-activating protein complex subunit 3</fullName>
    </recommendedName>
    <alternativeName>
        <fullName evidence="10">Small nuclear RNA-activating complex polypeptide 3</fullName>
    </alternativeName>
</protein>
<sequence length="386" mass="44773">MDAVHETEKRPWIGEAMSAVDFKRKWTDALKNQQQADDQKMREALMQIMNVPDAVLKTIEADCSPSTLCCGEESMDTAKLPNHDDLVTLRLQRQDLEKRKADEAYRMKMFHHLRKICFLSKVNCTKRGVPSKFQEEDRVPSNEVVLIVQVFKPIKMPVGMKKVRLGCQNFSFKIQVELAMLSCQELRSLREKITCISDAAIVGDFSENPDRISDQRASELYKSGFFYIGNTFYNDMSDPSCRDYSKVIVEWAQNPRREIGPFNVADMANTKISDLELRLGYPYVYVHQGYCEHLVVFSDMRMLHPHDSQCMSDYPMALKTFPCGKRVFCMLCHQSTAKWVTYENERVLSDPYFFCDVCFRSYNYTADNKKIGKFRAAPFLDWNTVL</sequence>
<evidence type="ECO:0000256" key="4">
    <source>
        <dbReference type="ARBA" id="ARBA00023015"/>
    </source>
</evidence>
<reference evidence="11" key="1">
    <citation type="journal article" date="2016" name="Ticks Tick Borne Dis.">
        <title>De novo assembly and annotation of the salivary gland transcriptome of Rhipicephalus appendiculatus male and female ticks during blood feeding.</title>
        <authorList>
            <person name="de Castro M.H."/>
            <person name="de Klerk D."/>
            <person name="Pienaar R."/>
            <person name="Latif A.A."/>
            <person name="Rees D.J."/>
            <person name="Mans B.J."/>
        </authorList>
    </citation>
    <scope>NUCLEOTIDE SEQUENCE</scope>
    <source>
        <tissue evidence="11">Salivary glands</tissue>
    </source>
</reference>
<evidence type="ECO:0000256" key="2">
    <source>
        <dbReference type="ARBA" id="ARBA00010410"/>
    </source>
</evidence>
<dbReference type="GO" id="GO:0019185">
    <property type="term" value="C:snRNA-activating protein complex"/>
    <property type="evidence" value="ECO:0007669"/>
    <property type="project" value="TreeGrafter"/>
</dbReference>
<evidence type="ECO:0000256" key="9">
    <source>
        <dbReference type="ARBA" id="ARBA00025958"/>
    </source>
</evidence>
<evidence type="ECO:0000256" key="1">
    <source>
        <dbReference type="ARBA" id="ARBA00004123"/>
    </source>
</evidence>
<dbReference type="GO" id="GO:0001046">
    <property type="term" value="F:core promoter sequence-specific DNA binding"/>
    <property type="evidence" value="ECO:0007669"/>
    <property type="project" value="TreeGrafter"/>
</dbReference>
<evidence type="ECO:0000256" key="7">
    <source>
        <dbReference type="ARBA" id="ARBA00023242"/>
    </source>
</evidence>
<evidence type="ECO:0000313" key="11">
    <source>
        <dbReference type="EMBL" id="JAP85539.1"/>
    </source>
</evidence>
<dbReference type="GO" id="GO:0005634">
    <property type="term" value="C:nucleus"/>
    <property type="evidence" value="ECO:0007669"/>
    <property type="project" value="UniProtKB-SubCell"/>
</dbReference>
<evidence type="ECO:0000256" key="3">
    <source>
        <dbReference type="ARBA" id="ARBA00013634"/>
    </source>
</evidence>
<dbReference type="PANTHER" id="PTHR13421:SF16">
    <property type="entry name" value="SNRNA-ACTIVATING PROTEIN COMPLEX SUBUNIT 3"/>
    <property type="match status" value="1"/>
</dbReference>
<dbReference type="GO" id="GO:0042796">
    <property type="term" value="P:snRNA transcription by RNA polymerase III"/>
    <property type="evidence" value="ECO:0007669"/>
    <property type="project" value="TreeGrafter"/>
</dbReference>
<dbReference type="InterPro" id="IPR022042">
    <property type="entry name" value="snRNA-activating_su3"/>
</dbReference>
<dbReference type="PANTHER" id="PTHR13421">
    <property type="entry name" value="SNRNA-ACTIVATING PROTEIN COMPLEX SUBUNIT 3"/>
    <property type="match status" value="1"/>
</dbReference>
<keyword evidence="6" id="KW-0804">Transcription</keyword>
<evidence type="ECO:0000256" key="5">
    <source>
        <dbReference type="ARBA" id="ARBA00023125"/>
    </source>
</evidence>
<dbReference type="GO" id="GO:0003681">
    <property type="term" value="F:bent DNA binding"/>
    <property type="evidence" value="ECO:0007669"/>
    <property type="project" value="TreeGrafter"/>
</dbReference>
<accession>A0A131Z271</accession>
<organism evidence="11">
    <name type="scientific">Rhipicephalus appendiculatus</name>
    <name type="common">Brown ear tick</name>
    <dbReference type="NCBI Taxonomy" id="34631"/>
    <lineage>
        <taxon>Eukaryota</taxon>
        <taxon>Metazoa</taxon>
        <taxon>Ecdysozoa</taxon>
        <taxon>Arthropoda</taxon>
        <taxon>Chelicerata</taxon>
        <taxon>Arachnida</taxon>
        <taxon>Acari</taxon>
        <taxon>Parasitiformes</taxon>
        <taxon>Ixodida</taxon>
        <taxon>Ixodoidea</taxon>
        <taxon>Ixodidae</taxon>
        <taxon>Rhipicephalinae</taxon>
        <taxon>Rhipicephalus</taxon>
        <taxon>Rhipicephalus</taxon>
    </lineage>
</organism>
<evidence type="ECO:0000256" key="10">
    <source>
        <dbReference type="ARBA" id="ARBA00029606"/>
    </source>
</evidence>
<dbReference type="GO" id="GO:0000978">
    <property type="term" value="F:RNA polymerase II cis-regulatory region sequence-specific DNA binding"/>
    <property type="evidence" value="ECO:0007669"/>
    <property type="project" value="TreeGrafter"/>
</dbReference>
<evidence type="ECO:0000256" key="6">
    <source>
        <dbReference type="ARBA" id="ARBA00023163"/>
    </source>
</evidence>
<comment type="subcellular location">
    <subcellularLocation>
        <location evidence="1">Nucleus</location>
    </subcellularLocation>
</comment>
<comment type="similarity">
    <text evidence="2">Belongs to the SNAPC3/SRD2 family.</text>
</comment>
<dbReference type="EMBL" id="GEDV01003018">
    <property type="protein sequence ID" value="JAP85539.1"/>
    <property type="molecule type" value="Transcribed_RNA"/>
</dbReference>
<dbReference type="GO" id="GO:0042795">
    <property type="term" value="P:snRNA transcription by RNA polymerase II"/>
    <property type="evidence" value="ECO:0007669"/>
    <property type="project" value="TreeGrafter"/>
</dbReference>
<keyword evidence="7" id="KW-0539">Nucleus</keyword>
<proteinExistence type="inferred from homology"/>
<dbReference type="Pfam" id="PF12251">
    <property type="entry name" value="SNAPC3"/>
    <property type="match status" value="1"/>
</dbReference>
<name>A0A131Z271_RHIAP</name>